<evidence type="ECO:0008006" key="2">
    <source>
        <dbReference type="Google" id="ProtNLM"/>
    </source>
</evidence>
<proteinExistence type="predicted"/>
<dbReference type="EMBL" id="MK072443">
    <property type="protein sequence ID" value="AYV85213.1"/>
    <property type="molecule type" value="Genomic_DNA"/>
</dbReference>
<dbReference type="PANTHER" id="PTHR17985">
    <property type="entry name" value="SER/THR-RICH PROTEIN T10 IN DGCR REGION"/>
    <property type="match status" value="1"/>
</dbReference>
<organism evidence="1">
    <name type="scientific">Satyrvirus sp</name>
    <dbReference type="NCBI Taxonomy" id="2487771"/>
    <lineage>
        <taxon>Viruses</taxon>
        <taxon>Varidnaviria</taxon>
        <taxon>Bamfordvirae</taxon>
        <taxon>Nucleocytoviricota</taxon>
        <taxon>Megaviricetes</taxon>
        <taxon>Imitervirales</taxon>
        <taxon>Mimiviridae</taxon>
        <taxon>Megamimivirinae</taxon>
    </lineage>
</organism>
<dbReference type="PANTHER" id="PTHR17985:SF8">
    <property type="entry name" value="TRANSPORT AND GOLGI ORGANIZATION PROTEIN 2 HOMOLOG"/>
    <property type="match status" value="1"/>
</dbReference>
<accession>A0A3G5AH65</accession>
<reference evidence="1" key="1">
    <citation type="submission" date="2018-10" db="EMBL/GenBank/DDBJ databases">
        <title>Hidden diversity of soil giant viruses.</title>
        <authorList>
            <person name="Schulz F."/>
            <person name="Alteio L."/>
            <person name="Goudeau D."/>
            <person name="Ryan E.M."/>
            <person name="Malmstrom R.R."/>
            <person name="Blanchard J."/>
            <person name="Woyke T."/>
        </authorList>
    </citation>
    <scope>NUCLEOTIDE SEQUENCE</scope>
    <source>
        <strain evidence="1">SAV1</strain>
    </source>
</reference>
<name>A0A3G5AH65_9VIRU</name>
<gene>
    <name evidence="1" type="ORF">Satyrvirus7_7</name>
</gene>
<protein>
    <recommendedName>
        <fullName evidence="2">NRDE family protein</fullName>
    </recommendedName>
</protein>
<dbReference type="InterPro" id="IPR008551">
    <property type="entry name" value="TANGO2"/>
</dbReference>
<sequence>MCIVFFAFGNFHGRKLFIAHNRVEFERPTDKLHLWDGGIIAGKDKIKGGTWLGYNTFNNNFAFLTNVGDTKPFDMQSRGKIVREILTAQNPKKYMEEIIKNKNSYNDFNLVFGNMESVIKTGGGVFFYNSKEEILKELSPNILYGLSNNSLDTPTPNILHGKNKINNLCENFKNNEIFKIMADNKIFVNKNSLKTRSTTMINIVEPYCGTFKLDITEKTYESANPFDVSLSTYLIL</sequence>
<dbReference type="Pfam" id="PF05742">
    <property type="entry name" value="TANGO2"/>
    <property type="match status" value="1"/>
</dbReference>
<evidence type="ECO:0000313" key="1">
    <source>
        <dbReference type="EMBL" id="AYV85213.1"/>
    </source>
</evidence>